<dbReference type="CDD" id="cd11393">
    <property type="entry name" value="bHLH_AtbHLH_like"/>
    <property type="match status" value="1"/>
</dbReference>
<feature type="domain" description="BHLH" evidence="6">
    <location>
        <begin position="101"/>
        <end position="150"/>
    </location>
</feature>
<proteinExistence type="predicted"/>
<reference evidence="8" key="1">
    <citation type="journal article" date="2010" name="Nat. Biotechnol.">
        <title>Draft genome sequence of the oilseed species Ricinus communis.</title>
        <authorList>
            <person name="Chan A.P."/>
            <person name="Crabtree J."/>
            <person name="Zhao Q."/>
            <person name="Lorenzi H."/>
            <person name="Orvis J."/>
            <person name="Puiu D."/>
            <person name="Melake-Berhan A."/>
            <person name="Jones K.M."/>
            <person name="Redman J."/>
            <person name="Chen G."/>
            <person name="Cahoon E.B."/>
            <person name="Gedil M."/>
            <person name="Stanke M."/>
            <person name="Haas B.J."/>
            <person name="Wortman J.R."/>
            <person name="Fraser-Liggett C.M."/>
            <person name="Ravel J."/>
            <person name="Rabinowicz P.D."/>
        </authorList>
    </citation>
    <scope>NUCLEOTIDE SEQUENCE [LARGE SCALE GENOMIC DNA]</scope>
    <source>
        <strain evidence="8">cv. Hale</strain>
    </source>
</reference>
<dbReference type="InterPro" id="IPR011598">
    <property type="entry name" value="bHLH_dom"/>
</dbReference>
<keyword evidence="2" id="KW-0805">Transcription regulation</keyword>
<keyword evidence="5" id="KW-0539">Nucleus</keyword>
<dbReference type="Gene3D" id="4.10.280.10">
    <property type="entry name" value="Helix-loop-helix DNA-binding domain"/>
    <property type="match status" value="1"/>
</dbReference>
<protein>
    <submittedName>
        <fullName evidence="7">DNA binding protein, putative</fullName>
    </submittedName>
</protein>
<evidence type="ECO:0000256" key="3">
    <source>
        <dbReference type="ARBA" id="ARBA00023125"/>
    </source>
</evidence>
<dbReference type="eggNOG" id="ENOG502S14F">
    <property type="taxonomic scope" value="Eukaryota"/>
</dbReference>
<dbReference type="STRING" id="3988.B9RPN2"/>
<evidence type="ECO:0000256" key="1">
    <source>
        <dbReference type="ARBA" id="ARBA00004123"/>
    </source>
</evidence>
<comment type="subcellular location">
    <subcellularLocation>
        <location evidence="1">Nucleus</location>
    </subcellularLocation>
</comment>
<dbReference type="InterPro" id="IPR036638">
    <property type="entry name" value="HLH_DNA-bd_sf"/>
</dbReference>
<dbReference type="PANTHER" id="PTHR45914:SF24">
    <property type="entry name" value="BHLH DOMAIN-CONTAINING PROTEIN"/>
    <property type="match status" value="1"/>
</dbReference>
<evidence type="ECO:0000313" key="7">
    <source>
        <dbReference type="EMBL" id="EEF46648.1"/>
    </source>
</evidence>
<dbReference type="InParanoid" id="B9RPN2"/>
<dbReference type="PANTHER" id="PTHR45914">
    <property type="entry name" value="TRANSCRIPTION FACTOR HEC3-RELATED"/>
    <property type="match status" value="1"/>
</dbReference>
<dbReference type="EMBL" id="EQ973796">
    <property type="protein sequence ID" value="EEF46648.1"/>
    <property type="molecule type" value="Genomic_DNA"/>
</dbReference>
<keyword evidence="4" id="KW-0804">Transcription</keyword>
<name>B9RPN2_RICCO</name>
<sequence length="244" mass="27474">MDRDLKSSFASASLLPDEETSYNSSDFSMATNSTPLFHLSSSPPPSFSFFAQHFTSNSQTFKIPKKETSLPLPDPLFTNLNPHTNNPQTSNSIVEGFSILSSNPSQKNKRQRCRQTMGDKFRILQKLMPWDKRMDTATMLAEAYNYINFLQAQVKALQAMPLFDDPTSTHHSFNTDNYVCALGSVFGAMGMLTRQQLLQVLLNTPEALTRLYSQRCCLFSIEQLLALNKVTALEQQLMMFGSTN</sequence>
<accession>B9RPN2</accession>
<evidence type="ECO:0000256" key="5">
    <source>
        <dbReference type="ARBA" id="ARBA00023242"/>
    </source>
</evidence>
<gene>
    <name evidence="7" type="ORF">RCOM_1546610</name>
</gene>
<evidence type="ECO:0000256" key="4">
    <source>
        <dbReference type="ARBA" id="ARBA00023163"/>
    </source>
</evidence>
<dbReference type="InterPro" id="IPR045843">
    <property type="entry name" value="IND-like"/>
</dbReference>
<dbReference type="GO" id="GO:0003677">
    <property type="term" value="F:DNA binding"/>
    <property type="evidence" value="ECO:0007669"/>
    <property type="project" value="UniProtKB-KW"/>
</dbReference>
<dbReference type="SMART" id="SM00353">
    <property type="entry name" value="HLH"/>
    <property type="match status" value="1"/>
</dbReference>
<dbReference type="Pfam" id="PF00010">
    <property type="entry name" value="HLH"/>
    <property type="match status" value="1"/>
</dbReference>
<dbReference type="GO" id="GO:0005634">
    <property type="term" value="C:nucleus"/>
    <property type="evidence" value="ECO:0007669"/>
    <property type="project" value="UniProtKB-SubCell"/>
</dbReference>
<keyword evidence="8" id="KW-1185">Reference proteome</keyword>
<evidence type="ECO:0000256" key="2">
    <source>
        <dbReference type="ARBA" id="ARBA00023015"/>
    </source>
</evidence>
<dbReference type="SUPFAM" id="SSF47459">
    <property type="entry name" value="HLH, helix-loop-helix DNA-binding domain"/>
    <property type="match status" value="1"/>
</dbReference>
<organism evidence="7 8">
    <name type="scientific">Ricinus communis</name>
    <name type="common">Castor bean</name>
    <dbReference type="NCBI Taxonomy" id="3988"/>
    <lineage>
        <taxon>Eukaryota</taxon>
        <taxon>Viridiplantae</taxon>
        <taxon>Streptophyta</taxon>
        <taxon>Embryophyta</taxon>
        <taxon>Tracheophyta</taxon>
        <taxon>Spermatophyta</taxon>
        <taxon>Magnoliopsida</taxon>
        <taxon>eudicotyledons</taxon>
        <taxon>Gunneridae</taxon>
        <taxon>Pentapetalae</taxon>
        <taxon>rosids</taxon>
        <taxon>fabids</taxon>
        <taxon>Malpighiales</taxon>
        <taxon>Euphorbiaceae</taxon>
        <taxon>Acalyphoideae</taxon>
        <taxon>Acalypheae</taxon>
        <taxon>Ricinus</taxon>
    </lineage>
</organism>
<keyword evidence="3" id="KW-0238">DNA-binding</keyword>
<dbReference type="FunCoup" id="B9RPN2">
    <property type="interactions" value="70"/>
</dbReference>
<evidence type="ECO:0000259" key="6">
    <source>
        <dbReference type="PROSITE" id="PS50888"/>
    </source>
</evidence>
<evidence type="ECO:0000313" key="8">
    <source>
        <dbReference type="Proteomes" id="UP000008311"/>
    </source>
</evidence>
<dbReference type="InterPro" id="IPR045239">
    <property type="entry name" value="bHLH95_bHLH"/>
</dbReference>
<dbReference type="GO" id="GO:0003700">
    <property type="term" value="F:DNA-binding transcription factor activity"/>
    <property type="evidence" value="ECO:0007669"/>
    <property type="project" value="InterPro"/>
</dbReference>
<dbReference type="Proteomes" id="UP000008311">
    <property type="component" value="Unassembled WGS sequence"/>
</dbReference>
<dbReference type="GO" id="GO:0046983">
    <property type="term" value="F:protein dimerization activity"/>
    <property type="evidence" value="ECO:0007669"/>
    <property type="project" value="InterPro"/>
</dbReference>
<dbReference type="AlphaFoldDB" id="B9RPN2"/>
<dbReference type="PROSITE" id="PS50888">
    <property type="entry name" value="BHLH"/>
    <property type="match status" value="1"/>
</dbReference>